<dbReference type="Gene3D" id="1.10.8.60">
    <property type="match status" value="1"/>
</dbReference>
<evidence type="ECO:0000313" key="4">
    <source>
        <dbReference type="Proteomes" id="UP000242015"/>
    </source>
</evidence>
<feature type="domain" description="MCM C-terminal" evidence="2">
    <location>
        <begin position="286"/>
        <end position="348"/>
    </location>
</feature>
<evidence type="ECO:0000259" key="1">
    <source>
        <dbReference type="Pfam" id="PF01637"/>
    </source>
</evidence>
<name>A0A2R6C8Y1_9ARCH</name>
<dbReference type="InterPro" id="IPR048907">
    <property type="entry name" value="WHD_MCM_arc"/>
</dbReference>
<protein>
    <submittedName>
        <fullName evidence="3">AAA family ATPase</fullName>
    </submittedName>
</protein>
<feature type="domain" description="ATPase" evidence="1">
    <location>
        <begin position="14"/>
        <end position="246"/>
    </location>
</feature>
<comment type="caution">
    <text evidence="3">The sequence shown here is derived from an EMBL/GenBank/DDBJ whole genome shotgun (WGS) entry which is preliminary data.</text>
</comment>
<evidence type="ECO:0000259" key="2">
    <source>
        <dbReference type="Pfam" id="PF21100"/>
    </source>
</evidence>
<dbReference type="InterPro" id="IPR011579">
    <property type="entry name" value="ATPase_dom"/>
</dbReference>
<dbReference type="Gene3D" id="1.10.10.10">
    <property type="entry name" value="Winged helix-like DNA-binding domain superfamily/Winged helix DNA-binding domain"/>
    <property type="match status" value="1"/>
</dbReference>
<dbReference type="InterPro" id="IPR036390">
    <property type="entry name" value="WH_DNA-bd_sf"/>
</dbReference>
<accession>A0A2R6C8Y1</accession>
<proteinExistence type="predicted"/>
<dbReference type="Gene3D" id="3.40.50.300">
    <property type="entry name" value="P-loop containing nucleotide triphosphate hydrolases"/>
    <property type="match status" value="1"/>
</dbReference>
<dbReference type="AlphaFoldDB" id="A0A2R6C8Y1"/>
<dbReference type="GO" id="GO:0005524">
    <property type="term" value="F:ATP binding"/>
    <property type="evidence" value="ECO:0007669"/>
    <property type="project" value="InterPro"/>
</dbReference>
<dbReference type="SUPFAM" id="SSF46785">
    <property type="entry name" value="Winged helix' DNA-binding domain"/>
    <property type="match status" value="1"/>
</dbReference>
<reference evidence="3 4" key="1">
    <citation type="submission" date="2017-04" db="EMBL/GenBank/DDBJ databases">
        <title>Novel microbial lineages endemic to geothermal iron-oxide mats fill important gaps in the evolutionary history of Archaea.</title>
        <authorList>
            <person name="Jay Z.J."/>
            <person name="Beam J.P."/>
            <person name="Dlakic M."/>
            <person name="Rusch D.B."/>
            <person name="Kozubal M.A."/>
            <person name="Inskeep W.P."/>
        </authorList>
    </citation>
    <scope>NUCLEOTIDE SEQUENCE [LARGE SCALE GENOMIC DNA]</scope>
    <source>
        <strain evidence="3">BE_D</strain>
    </source>
</reference>
<dbReference type="SUPFAM" id="SSF52540">
    <property type="entry name" value="P-loop containing nucleoside triphosphate hydrolases"/>
    <property type="match status" value="1"/>
</dbReference>
<dbReference type="Pfam" id="PF01637">
    <property type="entry name" value="ATPase_2"/>
    <property type="match status" value="1"/>
</dbReference>
<dbReference type="InterPro" id="IPR036388">
    <property type="entry name" value="WH-like_DNA-bd_sf"/>
</dbReference>
<dbReference type="PANTHER" id="PTHR34301">
    <property type="entry name" value="DNA-BINDING PROTEIN-RELATED"/>
    <property type="match status" value="1"/>
</dbReference>
<organism evidence="3 4">
    <name type="scientific">Candidatus Marsarchaeota G2 archaeon BE_D</name>
    <dbReference type="NCBI Taxonomy" id="1978158"/>
    <lineage>
        <taxon>Archaea</taxon>
        <taxon>Candidatus Marsarchaeota</taxon>
        <taxon>Candidatus Marsarchaeota group 2</taxon>
    </lineage>
</organism>
<dbReference type="EMBL" id="NEXF01000276">
    <property type="protein sequence ID" value="PSO07324.1"/>
    <property type="molecule type" value="Genomic_DNA"/>
</dbReference>
<dbReference type="InterPro" id="IPR027417">
    <property type="entry name" value="P-loop_NTPase"/>
</dbReference>
<dbReference type="Proteomes" id="UP000242015">
    <property type="component" value="Unassembled WGS sequence"/>
</dbReference>
<dbReference type="Pfam" id="PF21100">
    <property type="entry name" value="WHD_MCM"/>
    <property type="match status" value="1"/>
</dbReference>
<gene>
    <name evidence="3" type="ORF">B9Q04_11520</name>
</gene>
<sequence length="356" mass="41149">MLFDPKPKDNRNDLFDREEELTLLKEGAKYPITLLLGIRRSGKSSLIKVLMKETDALWIYLDLRKFEAKGYLSYRDIVLELEKSLQGLPKKIKKMLVPLKGVNLAGLELKLSWGNEKVELSDILERLSDISEKENRAVIIVIDESQELRKLKGYNLLSPIAYAYDNLSTKFILTGSEIGMVHKFLKLNDPKSPLFGRAMSDVVVKPFPKEVALEFMRRGFDQFSVKVEDKLLEEVYEEVGGIPGWLTYYGFQYIQERDHKKALAKTIHSGVSLIRREFNNFLIRREVAKRRYYTIMKTYKKGGRWSDIRRALEAQEGLKVDDKKVTELIQNLVDASFLVKDGEEYRPADVLIGQAF</sequence>
<evidence type="ECO:0000313" key="3">
    <source>
        <dbReference type="EMBL" id="PSO07324.1"/>
    </source>
</evidence>
<dbReference type="PANTHER" id="PTHR34301:SF8">
    <property type="entry name" value="ATPASE DOMAIN-CONTAINING PROTEIN"/>
    <property type="match status" value="1"/>
</dbReference>